<dbReference type="STRING" id="1330018.A0A167HYH5"/>
<dbReference type="PANTHER" id="PTHR36847:SF1">
    <property type="entry name" value="AMIDOLIGASE ENZYME"/>
    <property type="match status" value="1"/>
</dbReference>
<evidence type="ECO:0000313" key="1">
    <source>
        <dbReference type="EMBL" id="KZO92112.1"/>
    </source>
</evidence>
<organism evidence="1 2">
    <name type="scientific">Calocera viscosa (strain TUFC12733)</name>
    <dbReference type="NCBI Taxonomy" id="1330018"/>
    <lineage>
        <taxon>Eukaryota</taxon>
        <taxon>Fungi</taxon>
        <taxon>Dikarya</taxon>
        <taxon>Basidiomycota</taxon>
        <taxon>Agaricomycotina</taxon>
        <taxon>Dacrymycetes</taxon>
        <taxon>Dacrymycetales</taxon>
        <taxon>Dacrymycetaceae</taxon>
        <taxon>Calocera</taxon>
    </lineage>
</organism>
<dbReference type="PANTHER" id="PTHR36847">
    <property type="entry name" value="AMIDOLIGASE ENZYME"/>
    <property type="match status" value="1"/>
</dbReference>
<dbReference type="InterPro" id="IPR022025">
    <property type="entry name" value="Amidoligase_2"/>
</dbReference>
<dbReference type="Pfam" id="PF12224">
    <property type="entry name" value="Amidoligase_2"/>
    <property type="match status" value="1"/>
</dbReference>
<sequence>MARLLSIGFEIECLVPGVDSTSLKLVQDIINAGPSQRARFADEGPPDDTHWVLKTDDSIEPLRWQWPVEIMSPPFHDMPQQSSHSILPAERDWKNALHEVLAPFNEHELLSTNFTTGLHVHIGMGIGMRWSITELRKIALLFVLFEKQFDMYHAPHRWKTNHDHNERYIKSMRNSPTCRPLSDHQLGISILGATSWEELAGLINPDPTGYSRNYKVNFSAVAQHGTVEFRQHEGTVDPDHILYWGTTLLALVRLAVRADDQALLELCLSPIKVIDLIALAKTTESQADMF</sequence>
<protein>
    <recommendedName>
        <fullName evidence="3">Amidoligase enzyme</fullName>
    </recommendedName>
</protein>
<proteinExistence type="predicted"/>
<reference evidence="1 2" key="1">
    <citation type="journal article" date="2016" name="Mol. Biol. Evol.">
        <title>Comparative Genomics of Early-Diverging Mushroom-Forming Fungi Provides Insights into the Origins of Lignocellulose Decay Capabilities.</title>
        <authorList>
            <person name="Nagy L.G."/>
            <person name="Riley R."/>
            <person name="Tritt A."/>
            <person name="Adam C."/>
            <person name="Daum C."/>
            <person name="Floudas D."/>
            <person name="Sun H."/>
            <person name="Yadav J.S."/>
            <person name="Pangilinan J."/>
            <person name="Larsson K.H."/>
            <person name="Matsuura K."/>
            <person name="Barry K."/>
            <person name="Labutti K."/>
            <person name="Kuo R."/>
            <person name="Ohm R.A."/>
            <person name="Bhattacharya S.S."/>
            <person name="Shirouzu T."/>
            <person name="Yoshinaga Y."/>
            <person name="Martin F.M."/>
            <person name="Grigoriev I.V."/>
            <person name="Hibbett D.S."/>
        </authorList>
    </citation>
    <scope>NUCLEOTIDE SEQUENCE [LARGE SCALE GENOMIC DNA]</scope>
    <source>
        <strain evidence="1 2">TUFC12733</strain>
    </source>
</reference>
<dbReference type="AlphaFoldDB" id="A0A167HYH5"/>
<evidence type="ECO:0008006" key="3">
    <source>
        <dbReference type="Google" id="ProtNLM"/>
    </source>
</evidence>
<gene>
    <name evidence="1" type="ORF">CALVIDRAFT_601784</name>
</gene>
<evidence type="ECO:0000313" key="2">
    <source>
        <dbReference type="Proteomes" id="UP000076738"/>
    </source>
</evidence>
<dbReference type="OrthoDB" id="412402at2759"/>
<name>A0A167HYH5_CALVF</name>
<accession>A0A167HYH5</accession>
<dbReference type="Proteomes" id="UP000076738">
    <property type="component" value="Unassembled WGS sequence"/>
</dbReference>
<keyword evidence="2" id="KW-1185">Reference proteome</keyword>
<dbReference type="EMBL" id="KV417314">
    <property type="protein sequence ID" value="KZO92112.1"/>
    <property type="molecule type" value="Genomic_DNA"/>
</dbReference>